<geneLocation type="plasmid" evidence="2 3">
    <name>unnamed</name>
</geneLocation>
<name>A0A857JRK6_9ALTE</name>
<dbReference type="EMBL" id="CP047657">
    <property type="protein sequence ID" value="QHJ14086.1"/>
    <property type="molecule type" value="Genomic_DNA"/>
</dbReference>
<sequence length="70" mass="7755">MSEQLKQKPAAQKQAKPLKLRDAVLVNVALDTLFSVSKIVGIELKYIDWDAKTIFAPKSKTDQSGEGFYG</sequence>
<dbReference type="Gene3D" id="1.10.443.10">
    <property type="entry name" value="Intergrase catalytic core"/>
    <property type="match status" value="1"/>
</dbReference>
<reference evidence="2 3" key="1">
    <citation type="submission" date="2019-12" db="EMBL/GenBank/DDBJ databases">
        <title>Genome sequencing and assembly of endphytes of Porphyra tenera.</title>
        <authorList>
            <person name="Park J.M."/>
            <person name="Shin R."/>
            <person name="Jo S.H."/>
        </authorList>
    </citation>
    <scope>NUCLEOTIDE SEQUENCE [LARGE SCALE GENOMIC DNA]</scope>
    <source>
        <strain evidence="2 3">GPM4</strain>
        <plasmid evidence="2 3">unnamed</plasmid>
    </source>
</reference>
<dbReference type="InterPro" id="IPR013762">
    <property type="entry name" value="Integrase-like_cat_sf"/>
</dbReference>
<evidence type="ECO:0000256" key="1">
    <source>
        <dbReference type="ARBA" id="ARBA00023172"/>
    </source>
</evidence>
<dbReference type="KEGG" id="pmes:FX988_04368"/>
<dbReference type="Proteomes" id="UP000464524">
    <property type="component" value="Plasmid unnamed"/>
</dbReference>
<dbReference type="GO" id="GO:0006310">
    <property type="term" value="P:DNA recombination"/>
    <property type="evidence" value="ECO:0007669"/>
    <property type="project" value="UniProtKB-KW"/>
</dbReference>
<dbReference type="GO" id="GO:0003677">
    <property type="term" value="F:DNA binding"/>
    <property type="evidence" value="ECO:0007669"/>
    <property type="project" value="InterPro"/>
</dbReference>
<dbReference type="AlphaFoldDB" id="A0A857JRK6"/>
<organism evidence="2 3">
    <name type="scientific">Paraglaciecola mesophila</name>
    <dbReference type="NCBI Taxonomy" id="197222"/>
    <lineage>
        <taxon>Bacteria</taxon>
        <taxon>Pseudomonadati</taxon>
        <taxon>Pseudomonadota</taxon>
        <taxon>Gammaproteobacteria</taxon>
        <taxon>Alteromonadales</taxon>
        <taxon>Alteromonadaceae</taxon>
        <taxon>Paraglaciecola</taxon>
    </lineage>
</organism>
<dbReference type="SUPFAM" id="SSF56349">
    <property type="entry name" value="DNA breaking-rejoining enzymes"/>
    <property type="match status" value="1"/>
</dbReference>
<keyword evidence="2" id="KW-0614">Plasmid</keyword>
<accession>A0A857JRK6</accession>
<keyword evidence="1" id="KW-0233">DNA recombination</keyword>
<evidence type="ECO:0000313" key="2">
    <source>
        <dbReference type="EMBL" id="QHJ14086.1"/>
    </source>
</evidence>
<dbReference type="GO" id="GO:0015074">
    <property type="term" value="P:DNA integration"/>
    <property type="evidence" value="ECO:0007669"/>
    <property type="project" value="InterPro"/>
</dbReference>
<proteinExistence type="predicted"/>
<protein>
    <submittedName>
        <fullName evidence="2">Uncharacterized protein</fullName>
    </submittedName>
</protein>
<gene>
    <name evidence="2" type="ORF">FX988_04368</name>
</gene>
<dbReference type="InterPro" id="IPR011010">
    <property type="entry name" value="DNA_brk_join_enz"/>
</dbReference>
<keyword evidence="3" id="KW-1185">Reference proteome</keyword>
<evidence type="ECO:0000313" key="3">
    <source>
        <dbReference type="Proteomes" id="UP000464524"/>
    </source>
</evidence>